<dbReference type="PANTHER" id="PTHR47432">
    <property type="entry name" value="CELL WALL ASSEMBLY REGULATOR SMI1"/>
    <property type="match status" value="1"/>
</dbReference>
<gene>
    <name evidence="2" type="ORF">FY528_20320</name>
</gene>
<dbReference type="PANTHER" id="PTHR47432:SF1">
    <property type="entry name" value="CELL WALL ASSEMBLY REGULATOR SMI1"/>
    <property type="match status" value="1"/>
</dbReference>
<dbReference type="InterPro" id="IPR018958">
    <property type="entry name" value="Knr4/Smi1-like_dom"/>
</dbReference>
<dbReference type="GO" id="GO:0043332">
    <property type="term" value="C:mating projection tip"/>
    <property type="evidence" value="ECO:0007669"/>
    <property type="project" value="TreeGrafter"/>
</dbReference>
<dbReference type="Gene3D" id="3.40.1580.10">
    <property type="entry name" value="SMI1/KNR4-like"/>
    <property type="match status" value="1"/>
</dbReference>
<dbReference type="Pfam" id="PF09346">
    <property type="entry name" value="SMI1_KNR4"/>
    <property type="match status" value="1"/>
</dbReference>
<name>A0A5D6US02_9BACT</name>
<dbReference type="EMBL" id="VTHL01000034">
    <property type="protein sequence ID" value="TYZ05897.1"/>
    <property type="molecule type" value="Genomic_DNA"/>
</dbReference>
<dbReference type="AlphaFoldDB" id="A0A5D6US02"/>
<accession>A0A5D6US02</accession>
<dbReference type="InterPro" id="IPR037883">
    <property type="entry name" value="Knr4/Smi1-like_sf"/>
</dbReference>
<keyword evidence="3" id="KW-1185">Reference proteome</keyword>
<feature type="domain" description="Knr4/Smi1-like" evidence="1">
    <location>
        <begin position="44"/>
        <end position="184"/>
    </location>
</feature>
<proteinExistence type="predicted"/>
<evidence type="ECO:0000259" key="1">
    <source>
        <dbReference type="SMART" id="SM00860"/>
    </source>
</evidence>
<comment type="caution">
    <text evidence="2">The sequence shown here is derived from an EMBL/GenBank/DDBJ whole genome shotgun (WGS) entry which is preliminary data.</text>
</comment>
<dbReference type="InterPro" id="IPR051873">
    <property type="entry name" value="KNR4/SMI1_regulator"/>
</dbReference>
<dbReference type="Proteomes" id="UP000322791">
    <property type="component" value="Unassembled WGS sequence"/>
</dbReference>
<dbReference type="SMART" id="SM00860">
    <property type="entry name" value="SMI1_KNR4"/>
    <property type="match status" value="1"/>
</dbReference>
<protein>
    <submittedName>
        <fullName evidence="2">SMI1/KNR4 family protein</fullName>
    </submittedName>
</protein>
<dbReference type="SUPFAM" id="SSF160631">
    <property type="entry name" value="SMI1/KNR4-like"/>
    <property type="match status" value="1"/>
</dbReference>
<reference evidence="2 3" key="1">
    <citation type="submission" date="2019-08" db="EMBL/GenBank/DDBJ databases">
        <authorList>
            <person name="Seo M.-J."/>
        </authorList>
    </citation>
    <scope>NUCLEOTIDE SEQUENCE [LARGE SCALE GENOMIC DNA]</scope>
    <source>
        <strain evidence="2 3">KIGAM108</strain>
    </source>
</reference>
<evidence type="ECO:0000313" key="2">
    <source>
        <dbReference type="EMBL" id="TYZ05897.1"/>
    </source>
</evidence>
<evidence type="ECO:0000313" key="3">
    <source>
        <dbReference type="Proteomes" id="UP000322791"/>
    </source>
</evidence>
<organism evidence="2 3">
    <name type="scientific">Hymenobacter lutimineralis</name>
    <dbReference type="NCBI Taxonomy" id="2606448"/>
    <lineage>
        <taxon>Bacteria</taxon>
        <taxon>Pseudomonadati</taxon>
        <taxon>Bacteroidota</taxon>
        <taxon>Cytophagia</taxon>
        <taxon>Cytophagales</taxon>
        <taxon>Hymenobacteraceae</taxon>
        <taxon>Hymenobacter</taxon>
    </lineage>
</organism>
<sequence length="228" mass="25524">MTPKSCVLPSQSMYYSMPDSALHLIETWLAANAPRILHESLNPGASEEVLAALEKAVGRPLPDDYKTLYRWHNGLDEEAENFGNFAYGLSFLPLEEVTANVHSRKQDAEAFPLARTAAEVRADNVLNPYWVSLGFDGSHAWLHVDLDPTPAGTYGQVIFLDEVEETAFLVASSVTSFLSDFARDLQQDLYSLNPDALQEDDNEFLAPDPTIDLVNWYNAHRWQSVPRP</sequence>